<dbReference type="Proteomes" id="UP000000770">
    <property type="component" value="Chromosome"/>
</dbReference>
<protein>
    <submittedName>
        <fullName evidence="1">Uncharacterized protein</fullName>
    </submittedName>
</protein>
<dbReference type="RefSeq" id="WP_006084038.1">
    <property type="nucleotide sequence ID" value="NC_009997.1"/>
</dbReference>
<dbReference type="GeneID" id="11773703"/>
<reference evidence="1 2" key="1">
    <citation type="submission" date="2007-11" db="EMBL/GenBank/DDBJ databases">
        <title>Complete sequence of chromosome of Shewanella baltica OS195.</title>
        <authorList>
            <consortium name="US DOE Joint Genome Institute"/>
            <person name="Copeland A."/>
            <person name="Lucas S."/>
            <person name="Lapidus A."/>
            <person name="Barry K."/>
            <person name="Glavina del Rio T."/>
            <person name="Dalin E."/>
            <person name="Tice H."/>
            <person name="Pitluck S."/>
            <person name="Chain P."/>
            <person name="Malfatti S."/>
            <person name="Shin M."/>
            <person name="Vergez L."/>
            <person name="Schmutz J."/>
            <person name="Larimer F."/>
            <person name="Land M."/>
            <person name="Hauser L."/>
            <person name="Kyrpides N."/>
            <person name="Kim E."/>
            <person name="Brettar I."/>
            <person name="Rodrigues J."/>
            <person name="Konstantinidis K."/>
            <person name="Klappenbach J."/>
            <person name="Hofle M."/>
            <person name="Tiedje J."/>
            <person name="Richardson P."/>
        </authorList>
    </citation>
    <scope>NUCLEOTIDE SEQUENCE [LARGE SCALE GENOMIC DNA]</scope>
    <source>
        <strain evidence="1 2">OS195</strain>
    </source>
</reference>
<dbReference type="AlphaFoldDB" id="A9L276"/>
<dbReference type="InterPro" id="IPR053773">
    <property type="entry name" value="Vpar_1526-like"/>
</dbReference>
<name>A9L276_SHEB9</name>
<proteinExistence type="predicted"/>
<sequence>MINDKNQKGGDYSTNLQAESIVVNQGISYSDAKEIALDVYKANFLKLSQSAAELARSRAEELTDDFLKKLKAEKEDAINEIGNPGMQSAIYEAQKLFAKTGDKDLESLLVDILVERAITTERNIQQIVLDEALIVAGKLTTEQIDILTLNFLIVDTQKHYVKNLKSFIEYINDEIIPFTNELSETSSLYRHLEYTGCISIMEASAVKPVEELFMNRYPALFSKGFSEERFKADIGEPALFNKLIIRSFHSVNDLQLSCMNVKALRDIAEEINISEGNINKLIILFNSTLMSMAEIKEFLLDALPPIKALFDLWDNSDITKFTLTTVGIAIAQANFRRRTGVKLNLNTWIK</sequence>
<dbReference type="KEGG" id="sbn:Sbal195_3678"/>
<organism evidence="1 2">
    <name type="scientific">Shewanella baltica (strain OS195)</name>
    <dbReference type="NCBI Taxonomy" id="399599"/>
    <lineage>
        <taxon>Bacteria</taxon>
        <taxon>Pseudomonadati</taxon>
        <taxon>Pseudomonadota</taxon>
        <taxon>Gammaproteobacteria</taxon>
        <taxon>Alteromonadales</taxon>
        <taxon>Shewanellaceae</taxon>
        <taxon>Shewanella</taxon>
    </lineage>
</organism>
<dbReference type="EMBL" id="CP000891">
    <property type="protein sequence ID" value="ABX50839.1"/>
    <property type="molecule type" value="Genomic_DNA"/>
</dbReference>
<gene>
    <name evidence="1" type="ordered locus">Sbal195_3678</name>
</gene>
<evidence type="ECO:0000313" key="2">
    <source>
        <dbReference type="Proteomes" id="UP000000770"/>
    </source>
</evidence>
<evidence type="ECO:0000313" key="1">
    <source>
        <dbReference type="EMBL" id="ABX50839.1"/>
    </source>
</evidence>
<accession>A9L276</accession>
<dbReference type="NCBIfam" id="NF045477">
    <property type="entry name" value="LPO_1073_dom"/>
    <property type="match status" value="1"/>
</dbReference>
<dbReference type="HOGENOM" id="CLU_066203_0_0_6"/>